<evidence type="ECO:0000256" key="1">
    <source>
        <dbReference type="ARBA" id="ARBA00008061"/>
    </source>
</evidence>
<keyword evidence="5" id="KW-0378">Hydrolase</keyword>
<comment type="caution">
    <text evidence="5">The sequence shown here is derived from an EMBL/GenBank/DDBJ whole genome shotgun (WGS) entry which is preliminary data.</text>
</comment>
<evidence type="ECO:0000313" key="5">
    <source>
        <dbReference type="EMBL" id="MPN00480.1"/>
    </source>
</evidence>
<dbReference type="SUPFAM" id="SSF51011">
    <property type="entry name" value="Glycosyl hydrolase domain"/>
    <property type="match status" value="1"/>
</dbReference>
<dbReference type="EC" id="3.2.1.1" evidence="5"/>
<dbReference type="SUPFAM" id="SSF51445">
    <property type="entry name" value="(Trans)glycosidases"/>
    <property type="match status" value="1"/>
</dbReference>
<protein>
    <submittedName>
        <fullName evidence="5">Alpha-amylase SusG</fullName>
        <ecNumber evidence="5">3.2.1.1</ecNumber>
    </submittedName>
</protein>
<dbReference type="InterPro" id="IPR006047">
    <property type="entry name" value="GH13_cat_dom"/>
</dbReference>
<evidence type="ECO:0000259" key="4">
    <source>
        <dbReference type="Pfam" id="PF23915"/>
    </source>
</evidence>
<evidence type="ECO:0000256" key="2">
    <source>
        <dbReference type="ARBA" id="ARBA00023295"/>
    </source>
</evidence>
<dbReference type="AlphaFoldDB" id="A0A645EGN3"/>
<comment type="similarity">
    <text evidence="1">Belongs to the glycosyl hydrolase 13 family.</text>
</comment>
<accession>A0A645EGN3</accession>
<dbReference type="GO" id="GO:0009313">
    <property type="term" value="P:oligosaccharide catabolic process"/>
    <property type="evidence" value="ECO:0007669"/>
    <property type="project" value="TreeGrafter"/>
</dbReference>
<dbReference type="Pfam" id="PF23915">
    <property type="entry name" value="SusG_C"/>
    <property type="match status" value="1"/>
</dbReference>
<dbReference type="PANTHER" id="PTHR10357">
    <property type="entry name" value="ALPHA-AMYLASE FAMILY MEMBER"/>
    <property type="match status" value="1"/>
</dbReference>
<name>A0A645EGN3_9ZZZZ</name>
<dbReference type="Pfam" id="PF00128">
    <property type="entry name" value="Alpha-amylase"/>
    <property type="match status" value="1"/>
</dbReference>
<feature type="domain" description="Alpha-amylase SusG-like C-terminal" evidence="4">
    <location>
        <begin position="178"/>
        <end position="239"/>
    </location>
</feature>
<feature type="domain" description="Glycosyl hydrolase family 13 catalytic" evidence="3">
    <location>
        <begin position="29"/>
        <end position="162"/>
    </location>
</feature>
<evidence type="ECO:0000259" key="3">
    <source>
        <dbReference type="Pfam" id="PF00128"/>
    </source>
</evidence>
<organism evidence="5">
    <name type="scientific">bioreactor metagenome</name>
    <dbReference type="NCBI Taxonomy" id="1076179"/>
    <lineage>
        <taxon>unclassified sequences</taxon>
        <taxon>metagenomes</taxon>
        <taxon>ecological metagenomes</taxon>
    </lineage>
</organism>
<reference evidence="5" key="1">
    <citation type="submission" date="2019-08" db="EMBL/GenBank/DDBJ databases">
        <authorList>
            <person name="Kucharzyk K."/>
            <person name="Murdoch R.W."/>
            <person name="Higgins S."/>
            <person name="Loffler F."/>
        </authorList>
    </citation>
    <scope>NUCLEOTIDE SEQUENCE</scope>
</reference>
<dbReference type="GO" id="GO:0004556">
    <property type="term" value="F:alpha-amylase activity"/>
    <property type="evidence" value="ECO:0007669"/>
    <property type="project" value="UniProtKB-EC"/>
</dbReference>
<dbReference type="Gene3D" id="2.60.40.1180">
    <property type="entry name" value="Golgi alpha-mannosidase II"/>
    <property type="match status" value="1"/>
</dbReference>
<keyword evidence="2 5" id="KW-0326">Glycosidase</keyword>
<dbReference type="InterPro" id="IPR013780">
    <property type="entry name" value="Glyco_hydro_b"/>
</dbReference>
<gene>
    <name evidence="5" type="primary">susG</name>
    <name evidence="5" type="ORF">SDC9_147675</name>
</gene>
<sequence>MFNFDAWYKLIYAINNEHAKWYPKDIIDMENRFVQVRTDFINATKLSNHDEDRTISVLGTDKMKARIAAAIMLTVSGSPYLYYGEELGMLGMKGNDDKNVREPFLWSNFSTDIYRAKWFTPANSTDNTVKPLNQQMTDYESLYRIYKKFIELRNTYPALASGTMSLPSNFDSYPKNFMVFYREAAGEKLLIVHNVSSNYTRYEINQKVKKAIADMGRVNYTQEPNDNLSMLMPPYSTIIFEI</sequence>
<dbReference type="InterPro" id="IPR056300">
    <property type="entry name" value="SusG-like_C"/>
</dbReference>
<dbReference type="InterPro" id="IPR017853">
    <property type="entry name" value="GH"/>
</dbReference>
<dbReference type="PANTHER" id="PTHR10357:SF179">
    <property type="entry name" value="NEUTRAL AND BASIC AMINO ACID TRANSPORT PROTEIN RBAT"/>
    <property type="match status" value="1"/>
</dbReference>
<dbReference type="EMBL" id="VSSQ01046517">
    <property type="protein sequence ID" value="MPN00480.1"/>
    <property type="molecule type" value="Genomic_DNA"/>
</dbReference>
<dbReference type="Gene3D" id="3.20.20.80">
    <property type="entry name" value="Glycosidases"/>
    <property type="match status" value="1"/>
</dbReference>
<proteinExistence type="inferred from homology"/>